<accession>A0A2H3JKY8</accession>
<sequence length="234" mass="24797">MLALLPIVGTFLWAMPALAGPSLHLDHQMPLYAPPKDGVSFYDPRLGEGSMLDDAGGGVGEPLNVIISGLSSPAVLNEPGIVKYAQAIGFSTECFGIHMGPPMPANLGDGNGWVEQTIELRHHYDVGSSCMETIVGGNHFRVYIQNGTQANSGALFLAVSKEEPLLDHHTIVPNGYNLGRDRLVRAAAGVREHRGVSYNTIAETVTGLLPEGKEGINHGIAIDGNVTLLTVTIL</sequence>
<gene>
    <name evidence="2" type="ORF">WOLCODRAFT_120108</name>
</gene>
<name>A0A2H3JKY8_WOLCO</name>
<evidence type="ECO:0000256" key="1">
    <source>
        <dbReference type="SAM" id="SignalP"/>
    </source>
</evidence>
<evidence type="ECO:0000313" key="3">
    <source>
        <dbReference type="Proteomes" id="UP000218811"/>
    </source>
</evidence>
<dbReference type="AlphaFoldDB" id="A0A2H3JKY8"/>
<organism evidence="2 3">
    <name type="scientific">Wolfiporia cocos (strain MD-104)</name>
    <name type="common">Brown rot fungus</name>
    <dbReference type="NCBI Taxonomy" id="742152"/>
    <lineage>
        <taxon>Eukaryota</taxon>
        <taxon>Fungi</taxon>
        <taxon>Dikarya</taxon>
        <taxon>Basidiomycota</taxon>
        <taxon>Agaricomycotina</taxon>
        <taxon>Agaricomycetes</taxon>
        <taxon>Polyporales</taxon>
        <taxon>Phaeolaceae</taxon>
        <taxon>Wolfiporia</taxon>
    </lineage>
</organism>
<dbReference type="EMBL" id="KB468124">
    <property type="protein sequence ID" value="PCH42195.1"/>
    <property type="molecule type" value="Genomic_DNA"/>
</dbReference>
<feature type="signal peptide" evidence="1">
    <location>
        <begin position="1"/>
        <end position="19"/>
    </location>
</feature>
<dbReference type="OMA" id="LGTCIES"/>
<proteinExistence type="predicted"/>
<protein>
    <submittedName>
        <fullName evidence="2">Uncharacterized protein</fullName>
    </submittedName>
</protein>
<feature type="chain" id="PRO_5013756375" evidence="1">
    <location>
        <begin position="20"/>
        <end position="234"/>
    </location>
</feature>
<dbReference type="OrthoDB" id="2310204at2759"/>
<dbReference type="Proteomes" id="UP000218811">
    <property type="component" value="Unassembled WGS sequence"/>
</dbReference>
<reference evidence="2 3" key="1">
    <citation type="journal article" date="2012" name="Science">
        <title>The Paleozoic origin of enzymatic lignin decomposition reconstructed from 31 fungal genomes.</title>
        <authorList>
            <person name="Floudas D."/>
            <person name="Binder M."/>
            <person name="Riley R."/>
            <person name="Barry K."/>
            <person name="Blanchette R.A."/>
            <person name="Henrissat B."/>
            <person name="Martinez A.T."/>
            <person name="Otillar R."/>
            <person name="Spatafora J.W."/>
            <person name="Yadav J.S."/>
            <person name="Aerts A."/>
            <person name="Benoit I."/>
            <person name="Boyd A."/>
            <person name="Carlson A."/>
            <person name="Copeland A."/>
            <person name="Coutinho P.M."/>
            <person name="de Vries R.P."/>
            <person name="Ferreira P."/>
            <person name="Findley K."/>
            <person name="Foster B."/>
            <person name="Gaskell J."/>
            <person name="Glotzer D."/>
            <person name="Gorecki P."/>
            <person name="Heitman J."/>
            <person name="Hesse C."/>
            <person name="Hori C."/>
            <person name="Igarashi K."/>
            <person name="Jurgens J.A."/>
            <person name="Kallen N."/>
            <person name="Kersten P."/>
            <person name="Kohler A."/>
            <person name="Kuees U."/>
            <person name="Kumar T.K.A."/>
            <person name="Kuo A."/>
            <person name="LaButti K."/>
            <person name="Larrondo L.F."/>
            <person name="Lindquist E."/>
            <person name="Ling A."/>
            <person name="Lombard V."/>
            <person name="Lucas S."/>
            <person name="Lundell T."/>
            <person name="Martin R."/>
            <person name="McLaughlin D.J."/>
            <person name="Morgenstern I."/>
            <person name="Morin E."/>
            <person name="Murat C."/>
            <person name="Nagy L.G."/>
            <person name="Nolan M."/>
            <person name="Ohm R.A."/>
            <person name="Patyshakuliyeva A."/>
            <person name="Rokas A."/>
            <person name="Ruiz-Duenas F.J."/>
            <person name="Sabat G."/>
            <person name="Salamov A."/>
            <person name="Samejima M."/>
            <person name="Schmutz J."/>
            <person name="Slot J.C."/>
            <person name="St John F."/>
            <person name="Stenlid J."/>
            <person name="Sun H."/>
            <person name="Sun S."/>
            <person name="Syed K."/>
            <person name="Tsang A."/>
            <person name="Wiebenga A."/>
            <person name="Young D."/>
            <person name="Pisabarro A."/>
            <person name="Eastwood D.C."/>
            <person name="Martin F."/>
            <person name="Cullen D."/>
            <person name="Grigoriev I.V."/>
            <person name="Hibbett D.S."/>
        </authorList>
    </citation>
    <scope>NUCLEOTIDE SEQUENCE [LARGE SCALE GENOMIC DNA]</scope>
    <source>
        <strain evidence="2 3">MD-104</strain>
    </source>
</reference>
<keyword evidence="1" id="KW-0732">Signal</keyword>
<keyword evidence="3" id="KW-1185">Reference proteome</keyword>
<evidence type="ECO:0000313" key="2">
    <source>
        <dbReference type="EMBL" id="PCH42195.1"/>
    </source>
</evidence>